<keyword evidence="3" id="KW-0964">Secreted</keyword>
<dbReference type="EMBL" id="VSWD01000005">
    <property type="protein sequence ID" value="KAK3102394.1"/>
    <property type="molecule type" value="Genomic_DNA"/>
</dbReference>
<protein>
    <recommendedName>
        <fullName evidence="9">MACPF domain-containing protein</fullName>
    </recommendedName>
</protein>
<dbReference type="GO" id="GO:0016020">
    <property type="term" value="C:membrane"/>
    <property type="evidence" value="ECO:0007669"/>
    <property type="project" value="UniProtKB-SubCell"/>
</dbReference>
<evidence type="ECO:0000256" key="4">
    <source>
        <dbReference type="ARBA" id="ARBA00022852"/>
    </source>
</evidence>
<evidence type="ECO:0000256" key="2">
    <source>
        <dbReference type="ARBA" id="ARBA00004613"/>
    </source>
</evidence>
<evidence type="ECO:0000256" key="6">
    <source>
        <dbReference type="ARBA" id="ARBA00023157"/>
    </source>
</evidence>
<dbReference type="SMART" id="SM00457">
    <property type="entry name" value="MACPF"/>
    <property type="match status" value="1"/>
</dbReference>
<keyword evidence="11" id="KW-1185">Reference proteome</keyword>
<gene>
    <name evidence="10" type="ORF">FSP39_011100</name>
</gene>
<dbReference type="AlphaFoldDB" id="A0AA88YC96"/>
<comment type="caution">
    <text evidence="10">The sequence shown here is derived from an EMBL/GenBank/DDBJ whole genome shotgun (WGS) entry which is preliminary data.</text>
</comment>
<evidence type="ECO:0000256" key="5">
    <source>
        <dbReference type="ARBA" id="ARBA00023136"/>
    </source>
</evidence>
<organism evidence="10 11">
    <name type="scientific">Pinctada imbricata</name>
    <name type="common">Atlantic pearl-oyster</name>
    <name type="synonym">Pinctada martensii</name>
    <dbReference type="NCBI Taxonomy" id="66713"/>
    <lineage>
        <taxon>Eukaryota</taxon>
        <taxon>Metazoa</taxon>
        <taxon>Spiralia</taxon>
        <taxon>Lophotrochozoa</taxon>
        <taxon>Mollusca</taxon>
        <taxon>Bivalvia</taxon>
        <taxon>Autobranchia</taxon>
        <taxon>Pteriomorphia</taxon>
        <taxon>Pterioida</taxon>
        <taxon>Pterioidea</taxon>
        <taxon>Pteriidae</taxon>
        <taxon>Pinctada</taxon>
    </lineage>
</organism>
<dbReference type="InterPro" id="IPR020864">
    <property type="entry name" value="MACPF"/>
</dbReference>
<feature type="compositionally biased region" description="Polar residues" evidence="8">
    <location>
        <begin position="225"/>
        <end position="234"/>
    </location>
</feature>
<feature type="coiled-coil region" evidence="7">
    <location>
        <begin position="297"/>
        <end position="324"/>
    </location>
</feature>
<comment type="subcellular location">
    <subcellularLocation>
        <location evidence="1">Membrane</location>
    </subcellularLocation>
    <subcellularLocation>
        <location evidence="2">Secreted</location>
    </subcellularLocation>
</comment>
<dbReference type="PROSITE" id="PS00279">
    <property type="entry name" value="MACPF_1"/>
    <property type="match status" value="1"/>
</dbReference>
<dbReference type="Pfam" id="PF01823">
    <property type="entry name" value="MACPF"/>
    <property type="match status" value="1"/>
</dbReference>
<evidence type="ECO:0000313" key="11">
    <source>
        <dbReference type="Proteomes" id="UP001186944"/>
    </source>
</evidence>
<dbReference type="Proteomes" id="UP001186944">
    <property type="component" value="Unassembled WGS sequence"/>
</dbReference>
<dbReference type="PANTHER" id="PTHR45742:SF8">
    <property type="entry name" value="FLOCCULATION PROTEIN FLO11"/>
    <property type="match status" value="1"/>
</dbReference>
<proteinExistence type="predicted"/>
<feature type="compositionally biased region" description="Basic and acidic residues" evidence="8">
    <location>
        <begin position="201"/>
        <end position="217"/>
    </location>
</feature>
<accession>A0AA88YC96</accession>
<evidence type="ECO:0000259" key="9">
    <source>
        <dbReference type="PROSITE" id="PS51412"/>
    </source>
</evidence>
<evidence type="ECO:0000256" key="1">
    <source>
        <dbReference type="ARBA" id="ARBA00004370"/>
    </source>
</evidence>
<dbReference type="GO" id="GO:0005576">
    <property type="term" value="C:extracellular region"/>
    <property type="evidence" value="ECO:0007669"/>
    <property type="project" value="UniProtKB-SubCell"/>
</dbReference>
<name>A0AA88YC96_PINIB</name>
<evidence type="ECO:0000313" key="10">
    <source>
        <dbReference type="EMBL" id="KAK3102394.1"/>
    </source>
</evidence>
<keyword evidence="4" id="KW-0204">Cytolysis</keyword>
<keyword evidence="6" id="KW-1015">Disulfide bond</keyword>
<dbReference type="PROSITE" id="PS51412">
    <property type="entry name" value="MACPF_2"/>
    <property type="match status" value="1"/>
</dbReference>
<keyword evidence="7" id="KW-0175">Coiled coil</keyword>
<evidence type="ECO:0000256" key="3">
    <source>
        <dbReference type="ARBA" id="ARBA00022525"/>
    </source>
</evidence>
<dbReference type="PANTHER" id="PTHR45742">
    <property type="entry name" value="COMPLEMENT COMPONENT C6"/>
    <property type="match status" value="1"/>
</dbReference>
<evidence type="ECO:0000256" key="7">
    <source>
        <dbReference type="SAM" id="Coils"/>
    </source>
</evidence>
<feature type="region of interest" description="Disordered" evidence="8">
    <location>
        <begin position="198"/>
        <end position="238"/>
    </location>
</feature>
<dbReference type="InterPro" id="IPR020863">
    <property type="entry name" value="MACPF_CS"/>
</dbReference>
<feature type="domain" description="MACPF" evidence="9">
    <location>
        <begin position="1"/>
        <end position="291"/>
    </location>
</feature>
<reference evidence="10" key="1">
    <citation type="submission" date="2019-08" db="EMBL/GenBank/DDBJ databases">
        <title>The improved chromosome-level genome for the pearl oyster Pinctada fucata martensii using PacBio sequencing and Hi-C.</title>
        <authorList>
            <person name="Zheng Z."/>
        </authorList>
    </citation>
    <scope>NUCLEOTIDE SEQUENCE</scope>
    <source>
        <strain evidence="10">ZZ-2019</strain>
        <tissue evidence="10">Adductor muscle</tissue>
    </source>
</reference>
<dbReference type="GO" id="GO:0031640">
    <property type="term" value="P:killing of cells of another organism"/>
    <property type="evidence" value="ECO:0007669"/>
    <property type="project" value="UniProtKB-KW"/>
</dbReference>
<evidence type="ECO:0000256" key="8">
    <source>
        <dbReference type="SAM" id="MobiDB-lite"/>
    </source>
</evidence>
<sequence>MDDLVGGFRVQQMAMSSNMLNISRRLGLAEKVAEAEKEEAEERSAEAYRAVNAEASGWGASGSFSASFSYQKQKREIENQETTSVNVVGRSIVYRARMARTAHISKVSDYFENAIIALPTENCEEDSSQDLYVDVLKDFGTHYTTEVVMGAKSVQSMTFQSSDVEKMASEGISAMVAAQLSYSSIGFSAGGGFSAGFSNNEDSRNRVQNTKKERKEYYIGGNPPSGDSSEGSTESLREWARSAAEKPVPIQYKLSSIDELIMPDFFRRLTYGFYERRKCMRQALVRFCQISIAPALCNIQTDEQRGLRRKKRQAEQERTIQNENNFLVLGGAFGFATGAATKPLVLRSQITNYDGLFQIMPVDEQSDKLQTDVHYGEPFVLKTVEVGIRMGMSKQIRTNNE</sequence>
<keyword evidence="5" id="KW-0472">Membrane</keyword>